<organism evidence="9 10">
    <name type="scientific">Pseudocercospora musae</name>
    <dbReference type="NCBI Taxonomy" id="113226"/>
    <lineage>
        <taxon>Eukaryota</taxon>
        <taxon>Fungi</taxon>
        <taxon>Dikarya</taxon>
        <taxon>Ascomycota</taxon>
        <taxon>Pezizomycotina</taxon>
        <taxon>Dothideomycetes</taxon>
        <taxon>Dothideomycetidae</taxon>
        <taxon>Mycosphaerellales</taxon>
        <taxon>Mycosphaerellaceae</taxon>
        <taxon>Pseudocercospora</taxon>
    </lineage>
</organism>
<evidence type="ECO:0000259" key="8">
    <source>
        <dbReference type="PROSITE" id="PS50235"/>
    </source>
</evidence>
<evidence type="ECO:0000256" key="4">
    <source>
        <dbReference type="ARBA" id="ARBA00022786"/>
    </source>
</evidence>
<comment type="caution">
    <text evidence="9">The sequence shown here is derived from an EMBL/GenBank/DDBJ whole genome shotgun (WGS) entry which is preliminary data.</text>
</comment>
<dbReference type="PROSITE" id="PS50235">
    <property type="entry name" value="USP_3"/>
    <property type="match status" value="1"/>
</dbReference>
<dbReference type="InterPro" id="IPR028889">
    <property type="entry name" value="USP"/>
</dbReference>
<feature type="domain" description="USP" evidence="8">
    <location>
        <begin position="170"/>
        <end position="528"/>
    </location>
</feature>
<reference evidence="9 10" key="1">
    <citation type="submission" date="2015-07" db="EMBL/GenBank/DDBJ databases">
        <title>Comparative genomics of the Sigatoka disease complex on banana suggests a link between parallel evolutionary changes in Pseudocercospora fijiensis and Pseudocercospora eumusae and increased virulence on the banana host.</title>
        <authorList>
            <person name="Chang T.-C."/>
            <person name="Salvucci A."/>
            <person name="Crous P.W."/>
            <person name="Stergiopoulos I."/>
        </authorList>
    </citation>
    <scope>NUCLEOTIDE SEQUENCE [LARGE SCALE GENOMIC DNA]</scope>
    <source>
        <strain evidence="9 10">CBS 116634</strain>
    </source>
</reference>
<evidence type="ECO:0000256" key="3">
    <source>
        <dbReference type="ARBA" id="ARBA00022670"/>
    </source>
</evidence>
<dbReference type="OrthoDB" id="289038at2759"/>
<keyword evidence="4" id="KW-0833">Ubl conjugation pathway</keyword>
<dbReference type="PANTHER" id="PTHR24006:SF687">
    <property type="entry name" value="UBIQUITIN CARBOXYL-TERMINAL HYDROLASE 10"/>
    <property type="match status" value="1"/>
</dbReference>
<dbReference type="AlphaFoldDB" id="A0A139I8W5"/>
<keyword evidence="3" id="KW-0645">Protease</keyword>
<dbReference type="SUPFAM" id="SSF54001">
    <property type="entry name" value="Cysteine proteinases"/>
    <property type="match status" value="1"/>
</dbReference>
<keyword evidence="10" id="KW-1185">Reference proteome</keyword>
<sequence length="528" mass="58730">MPKRQLRSDRTQTESEFYAQQDAELKAAGIRRTKTKKALKATKAAYAARIAEAVEAAKSEAAAQATAIPITAPATSATTTTTTTEADVQTQPIVLKPGQKCPVCGCNCHATDSPDGDASTDPPTSQTGAKSSWRKRDGTDHQIKRDVIPRRCLAGRIGKRFPQTRSKSTKGLPNLRGVSCYRNALLQCLIHIPDVYHLLGNIHKDCDRPADQCTMCVLQKVVQYYWNPRGGNKKSQARELDILMEEFRQALQTDISQGTSDRAPGFLIKAEVLHDGQCSSYDFWKGLLEILKSQVVSDSVARTLLSKAFDVKYRGTWRCEVCGLRHRDDQEQTEPGLDINPFMLLPERGLDLIDYINQATLSTTAPFKCESDTCTAAREAFPEKAVGSHTKRFRITTAPEVLVIRTQRMGYPIDEKTNLPVYEDNGDETEQCKLEDDIPYSEYLDLSSFSDDLELSLLYKLMGVVYHHGSGASGHYIAMARSRLDDGKFALCNDASIDLPEDIEECLSAVTFDDDTTFLPYVLVYSRI</sequence>
<comment type="catalytic activity">
    <reaction evidence="1">
        <text>Thiol-dependent hydrolysis of ester, thioester, amide, peptide and isopeptide bonds formed by the C-terminal Gly of ubiquitin (a 76-residue protein attached to proteins as an intracellular targeting signal).</text>
        <dbReference type="EC" id="3.4.19.12"/>
    </reaction>
</comment>
<evidence type="ECO:0000313" key="9">
    <source>
        <dbReference type="EMBL" id="KXT11187.1"/>
    </source>
</evidence>
<keyword evidence="5" id="KW-0378">Hydrolase</keyword>
<gene>
    <name evidence="9" type="ORF">AC579_834</name>
</gene>
<dbReference type="InterPro" id="IPR050164">
    <property type="entry name" value="Peptidase_C19"/>
</dbReference>
<dbReference type="InterPro" id="IPR038765">
    <property type="entry name" value="Papain-like_cys_pep_sf"/>
</dbReference>
<name>A0A139I8W5_9PEZI</name>
<dbReference type="InterPro" id="IPR018200">
    <property type="entry name" value="USP_CS"/>
</dbReference>
<dbReference type="EC" id="3.4.19.12" evidence="2"/>
<dbReference type="GO" id="GO:0005829">
    <property type="term" value="C:cytosol"/>
    <property type="evidence" value="ECO:0007669"/>
    <property type="project" value="TreeGrafter"/>
</dbReference>
<proteinExistence type="predicted"/>
<dbReference type="Proteomes" id="UP000073492">
    <property type="component" value="Unassembled WGS sequence"/>
</dbReference>
<dbReference type="InterPro" id="IPR001394">
    <property type="entry name" value="Peptidase_C19_UCH"/>
</dbReference>
<dbReference type="Gene3D" id="3.90.70.10">
    <property type="entry name" value="Cysteine proteinases"/>
    <property type="match status" value="1"/>
</dbReference>
<feature type="compositionally biased region" description="Polar residues" evidence="7">
    <location>
        <begin position="121"/>
        <end position="130"/>
    </location>
</feature>
<dbReference type="PROSITE" id="PS00973">
    <property type="entry name" value="USP_2"/>
    <property type="match status" value="1"/>
</dbReference>
<dbReference type="GO" id="GO:0016579">
    <property type="term" value="P:protein deubiquitination"/>
    <property type="evidence" value="ECO:0007669"/>
    <property type="project" value="InterPro"/>
</dbReference>
<evidence type="ECO:0000256" key="2">
    <source>
        <dbReference type="ARBA" id="ARBA00012759"/>
    </source>
</evidence>
<keyword evidence="6" id="KW-0788">Thiol protease</keyword>
<dbReference type="GO" id="GO:0006508">
    <property type="term" value="P:proteolysis"/>
    <property type="evidence" value="ECO:0007669"/>
    <property type="project" value="UniProtKB-KW"/>
</dbReference>
<evidence type="ECO:0000256" key="7">
    <source>
        <dbReference type="SAM" id="MobiDB-lite"/>
    </source>
</evidence>
<evidence type="ECO:0000313" key="10">
    <source>
        <dbReference type="Proteomes" id="UP000073492"/>
    </source>
</evidence>
<evidence type="ECO:0000256" key="1">
    <source>
        <dbReference type="ARBA" id="ARBA00000707"/>
    </source>
</evidence>
<dbReference type="GO" id="GO:0005634">
    <property type="term" value="C:nucleus"/>
    <property type="evidence" value="ECO:0007669"/>
    <property type="project" value="TreeGrafter"/>
</dbReference>
<accession>A0A139I8W5</accession>
<evidence type="ECO:0000256" key="6">
    <source>
        <dbReference type="ARBA" id="ARBA00022807"/>
    </source>
</evidence>
<dbReference type="GO" id="GO:0004843">
    <property type="term" value="F:cysteine-type deubiquitinase activity"/>
    <property type="evidence" value="ECO:0007669"/>
    <property type="project" value="UniProtKB-EC"/>
</dbReference>
<dbReference type="STRING" id="113226.A0A139I8W5"/>
<feature type="region of interest" description="Disordered" evidence="7">
    <location>
        <begin position="112"/>
        <end position="141"/>
    </location>
</feature>
<dbReference type="EMBL" id="LFZO01000216">
    <property type="protein sequence ID" value="KXT11187.1"/>
    <property type="molecule type" value="Genomic_DNA"/>
</dbReference>
<dbReference type="Pfam" id="PF00443">
    <property type="entry name" value="UCH"/>
    <property type="match status" value="1"/>
</dbReference>
<evidence type="ECO:0000256" key="5">
    <source>
        <dbReference type="ARBA" id="ARBA00022801"/>
    </source>
</evidence>
<protein>
    <recommendedName>
        <fullName evidence="2">ubiquitinyl hydrolase 1</fullName>
        <ecNumber evidence="2">3.4.19.12</ecNumber>
    </recommendedName>
</protein>
<dbReference type="PANTHER" id="PTHR24006">
    <property type="entry name" value="UBIQUITIN CARBOXYL-TERMINAL HYDROLASE"/>
    <property type="match status" value="1"/>
</dbReference>